<gene>
    <name evidence="6" type="ORF">HETSPECPRED_002648</name>
</gene>
<feature type="compositionally biased region" description="Basic and acidic residues" evidence="5">
    <location>
        <begin position="27"/>
        <end position="36"/>
    </location>
</feature>
<dbReference type="GO" id="GO:0030686">
    <property type="term" value="C:90S preribosome"/>
    <property type="evidence" value="ECO:0007669"/>
    <property type="project" value="InterPro"/>
</dbReference>
<dbReference type="GO" id="GO:0005730">
    <property type="term" value="C:nucleolus"/>
    <property type="evidence" value="ECO:0007669"/>
    <property type="project" value="UniProtKB-SubCell"/>
</dbReference>
<comment type="similarity">
    <text evidence="2">Belongs to the SLX9 family.</text>
</comment>
<sequence length="187" mass="20743">MAPTRPAAGSKASSHCVSQPTNNPSSLRRENGKDRGMFGITSKKDKRTIRHSALISRIEKTKATPKKRRRPSKKLVTDLESLAVALPDAPDSNNEDIAVGGAIIRHKSLKSRPGAMKRKEKLASLEKDRFNKNMAIMMVPNSTGKDSHSTEGLPEERDANRDRWASLRGFIKQTMEPRPEFGTGRDL</sequence>
<protein>
    <recommendedName>
        <fullName evidence="3">Ribosome biogenesis protein SLX9</fullName>
    </recommendedName>
</protein>
<feature type="region of interest" description="Disordered" evidence="5">
    <location>
        <begin position="138"/>
        <end position="161"/>
    </location>
</feature>
<dbReference type="Proteomes" id="UP000664521">
    <property type="component" value="Unassembled WGS sequence"/>
</dbReference>
<dbReference type="OrthoDB" id="5429132at2759"/>
<evidence type="ECO:0000313" key="7">
    <source>
        <dbReference type="Proteomes" id="UP000664521"/>
    </source>
</evidence>
<evidence type="ECO:0000256" key="5">
    <source>
        <dbReference type="SAM" id="MobiDB-lite"/>
    </source>
</evidence>
<dbReference type="EMBL" id="CAJPDS010000164">
    <property type="protein sequence ID" value="CAF9940826.1"/>
    <property type="molecule type" value="Genomic_DNA"/>
</dbReference>
<feature type="compositionally biased region" description="Basic and acidic residues" evidence="5">
    <location>
        <begin position="145"/>
        <end position="161"/>
    </location>
</feature>
<dbReference type="Pfam" id="PF15341">
    <property type="entry name" value="SLX9"/>
    <property type="match status" value="1"/>
</dbReference>
<proteinExistence type="inferred from homology"/>
<comment type="subcellular location">
    <subcellularLocation>
        <location evidence="1">Nucleus</location>
        <location evidence="1">Nucleolus</location>
    </subcellularLocation>
</comment>
<dbReference type="GO" id="GO:0030688">
    <property type="term" value="C:preribosome, small subunit precursor"/>
    <property type="evidence" value="ECO:0007669"/>
    <property type="project" value="InterPro"/>
</dbReference>
<dbReference type="InterPro" id="IPR028160">
    <property type="entry name" value="Slx9-like"/>
</dbReference>
<dbReference type="GO" id="GO:0000462">
    <property type="term" value="P:maturation of SSU-rRNA from tricistronic rRNA transcript (SSU-rRNA, 5.8S rRNA, LSU-rRNA)"/>
    <property type="evidence" value="ECO:0007669"/>
    <property type="project" value="InterPro"/>
</dbReference>
<evidence type="ECO:0000256" key="1">
    <source>
        <dbReference type="ARBA" id="ARBA00004604"/>
    </source>
</evidence>
<reference evidence="6" key="1">
    <citation type="submission" date="2021-03" db="EMBL/GenBank/DDBJ databases">
        <authorList>
            <person name="Tagirdzhanova G."/>
        </authorList>
    </citation>
    <scope>NUCLEOTIDE SEQUENCE</scope>
</reference>
<organism evidence="6 7">
    <name type="scientific">Heterodermia speciosa</name>
    <dbReference type="NCBI Taxonomy" id="116794"/>
    <lineage>
        <taxon>Eukaryota</taxon>
        <taxon>Fungi</taxon>
        <taxon>Dikarya</taxon>
        <taxon>Ascomycota</taxon>
        <taxon>Pezizomycotina</taxon>
        <taxon>Lecanoromycetes</taxon>
        <taxon>OSLEUM clade</taxon>
        <taxon>Lecanoromycetidae</taxon>
        <taxon>Caliciales</taxon>
        <taxon>Physciaceae</taxon>
        <taxon>Heterodermia</taxon>
    </lineage>
</organism>
<comment type="caution">
    <text evidence="6">The sequence shown here is derived from an EMBL/GenBank/DDBJ whole genome shotgun (WGS) entry which is preliminary data.</text>
</comment>
<evidence type="ECO:0000256" key="4">
    <source>
        <dbReference type="ARBA" id="ARBA00023242"/>
    </source>
</evidence>
<feature type="region of interest" description="Disordered" evidence="5">
    <location>
        <begin position="1"/>
        <end position="49"/>
    </location>
</feature>
<feature type="compositionally biased region" description="Polar residues" evidence="5">
    <location>
        <begin position="11"/>
        <end position="26"/>
    </location>
</feature>
<dbReference type="AlphaFoldDB" id="A0A8H3J4Z0"/>
<name>A0A8H3J4Z0_9LECA</name>
<evidence type="ECO:0000313" key="6">
    <source>
        <dbReference type="EMBL" id="CAF9940826.1"/>
    </source>
</evidence>
<keyword evidence="7" id="KW-1185">Reference proteome</keyword>
<evidence type="ECO:0000256" key="2">
    <source>
        <dbReference type="ARBA" id="ARBA00011022"/>
    </source>
</evidence>
<evidence type="ECO:0000256" key="3">
    <source>
        <dbReference type="ARBA" id="ARBA00021321"/>
    </source>
</evidence>
<accession>A0A8H3J4Z0</accession>
<keyword evidence="4" id="KW-0539">Nucleus</keyword>